<feature type="transmembrane region" description="Helical" evidence="1">
    <location>
        <begin position="20"/>
        <end position="38"/>
    </location>
</feature>
<comment type="caution">
    <text evidence="2">The sequence shown here is derived from an EMBL/GenBank/DDBJ whole genome shotgun (WGS) entry which is preliminary data.</text>
</comment>
<evidence type="ECO:0000256" key="1">
    <source>
        <dbReference type="SAM" id="Phobius"/>
    </source>
</evidence>
<reference evidence="2 3" key="1">
    <citation type="submission" date="2020-10" db="EMBL/GenBank/DDBJ databases">
        <authorList>
            <person name="Castelo-Branco R."/>
            <person name="Eusebio N."/>
            <person name="Adriana R."/>
            <person name="Vieira A."/>
            <person name="Brugerolle De Fraissinette N."/>
            <person name="Rezende De Castro R."/>
            <person name="Schneider M.P."/>
            <person name="Vasconcelos V."/>
            <person name="Leao P.N."/>
        </authorList>
    </citation>
    <scope>NUCLEOTIDE SEQUENCE [LARGE SCALE GENOMIC DNA]</scope>
    <source>
        <strain evidence="2 3">LEGE 00250</strain>
    </source>
</reference>
<keyword evidence="3" id="KW-1185">Reference proteome</keyword>
<keyword evidence="1" id="KW-0812">Transmembrane</keyword>
<protein>
    <submittedName>
        <fullName evidence="2">ATP-binding protein</fullName>
    </submittedName>
</protein>
<keyword evidence="2" id="KW-0067">ATP-binding</keyword>
<name>A0ABR9VKX2_9CYAN</name>
<organism evidence="2 3">
    <name type="scientific">Sphaerospermopsis aphanizomenoides LEGE 00250</name>
    <dbReference type="NCBI Taxonomy" id="2777972"/>
    <lineage>
        <taxon>Bacteria</taxon>
        <taxon>Bacillati</taxon>
        <taxon>Cyanobacteriota</taxon>
        <taxon>Cyanophyceae</taxon>
        <taxon>Nostocales</taxon>
        <taxon>Aphanizomenonaceae</taxon>
        <taxon>Sphaerospermopsis</taxon>
        <taxon>Sphaerospermopsis aphanizomenoides</taxon>
    </lineage>
</organism>
<accession>A0ABR9VKX2</accession>
<dbReference type="EMBL" id="JADEWB010000281">
    <property type="protein sequence ID" value="MBE9239163.1"/>
    <property type="molecule type" value="Genomic_DNA"/>
</dbReference>
<dbReference type="RefSeq" id="WP_193944356.1">
    <property type="nucleotide sequence ID" value="NZ_JADEWB010000281.1"/>
</dbReference>
<dbReference type="GO" id="GO:0005524">
    <property type="term" value="F:ATP binding"/>
    <property type="evidence" value="ECO:0007669"/>
    <property type="project" value="UniProtKB-KW"/>
</dbReference>
<evidence type="ECO:0000313" key="3">
    <source>
        <dbReference type="Proteomes" id="UP000606776"/>
    </source>
</evidence>
<dbReference type="SUPFAM" id="SSF52540">
    <property type="entry name" value="P-loop containing nucleoside triphosphate hydrolases"/>
    <property type="match status" value="1"/>
</dbReference>
<keyword evidence="1" id="KW-1133">Transmembrane helix</keyword>
<keyword evidence="1" id="KW-0472">Membrane</keyword>
<sequence length="473" mass="53777">MQEIQEFNQQIVKQRRSSSILVGILLASGFIASVPMFSDSIKHNETLYCNVRAKCRGYNIKRGISFLVDRERRNQLFDENIKVVKILPPEDPKAVNFGLCASLFLLSAYGVSKALTDSQEKSIHSQFKLLKIKALETDIIEQNHIDLFSFSKQNQSEITKQVIARQTAETIQQLKSEGEVQLDHLNGQLQGQLSLKGHQLQLSELDKETAKNTLESLEIQRKIDKLNKPVQDAKNPTPNEELKNSLIEVLKNHEGGWLWTVIKAAKPLWIIGEQGTGKTNTSVAIALIRKYCLNIPVYRIADRHLNGANSKVWKLLEAQLKADNDSAIIEALQDTYERRLERIGQDLDDKQAEQFLLDEFTHLKDIDKETVQRFIKSTFSDTRKAKERFIGVTHLGTNEAFGEGTDAMRKAGSILIEKFTADGDKPLSRVVIKHGLVDAQGNKLKDVEYTLPKWFEANKIYQHFHGKPMIFEE</sequence>
<dbReference type="Proteomes" id="UP000606776">
    <property type="component" value="Unassembled WGS sequence"/>
</dbReference>
<gene>
    <name evidence="2" type="ORF">IQ227_24925</name>
</gene>
<keyword evidence="2" id="KW-0547">Nucleotide-binding</keyword>
<dbReference type="InterPro" id="IPR027417">
    <property type="entry name" value="P-loop_NTPase"/>
</dbReference>
<evidence type="ECO:0000313" key="2">
    <source>
        <dbReference type="EMBL" id="MBE9239163.1"/>
    </source>
</evidence>
<proteinExistence type="predicted"/>